<reference evidence="1" key="1">
    <citation type="submission" date="2022-07" db="EMBL/GenBank/DDBJ databases">
        <title>Genome Sequence of Leucocoprinus birnbaumii.</title>
        <authorList>
            <person name="Buettner E."/>
        </authorList>
    </citation>
    <scope>NUCLEOTIDE SEQUENCE</scope>
    <source>
        <strain evidence="1">VT141</strain>
    </source>
</reference>
<organism evidence="1 2">
    <name type="scientific">Leucocoprinus birnbaumii</name>
    <dbReference type="NCBI Taxonomy" id="56174"/>
    <lineage>
        <taxon>Eukaryota</taxon>
        <taxon>Fungi</taxon>
        <taxon>Dikarya</taxon>
        <taxon>Basidiomycota</taxon>
        <taxon>Agaricomycotina</taxon>
        <taxon>Agaricomycetes</taxon>
        <taxon>Agaricomycetidae</taxon>
        <taxon>Agaricales</taxon>
        <taxon>Agaricineae</taxon>
        <taxon>Agaricaceae</taxon>
        <taxon>Leucocoprinus</taxon>
    </lineage>
</organism>
<evidence type="ECO:0000313" key="2">
    <source>
        <dbReference type="Proteomes" id="UP001213000"/>
    </source>
</evidence>
<dbReference type="AlphaFoldDB" id="A0AAD5W1I9"/>
<keyword evidence="2" id="KW-1185">Reference proteome</keyword>
<dbReference type="EMBL" id="JANIEX010000025">
    <property type="protein sequence ID" value="KAJ3575869.1"/>
    <property type="molecule type" value="Genomic_DNA"/>
</dbReference>
<dbReference type="InterPro" id="IPR043129">
    <property type="entry name" value="ATPase_NBD"/>
</dbReference>
<dbReference type="SUPFAM" id="SSF53067">
    <property type="entry name" value="Actin-like ATPase domain"/>
    <property type="match status" value="2"/>
</dbReference>
<dbReference type="Gene3D" id="3.30.420.40">
    <property type="match status" value="2"/>
</dbReference>
<sequence>MEDKIPALVIDNGTGTTKAGSENAPRAIVPSILGHLRHPTLMLGYKCLYSSIVLSGCNIMLPGFVDRLQKELTALASEHESQGHGPWWQENFRLDWRFNPSVSEHFPEHVVLPTRIR</sequence>
<gene>
    <name evidence="1" type="ORF">NP233_g817</name>
</gene>
<dbReference type="Proteomes" id="UP001213000">
    <property type="component" value="Unassembled WGS sequence"/>
</dbReference>
<evidence type="ECO:0000313" key="1">
    <source>
        <dbReference type="EMBL" id="KAJ3575869.1"/>
    </source>
</evidence>
<accession>A0AAD5W1I9</accession>
<name>A0AAD5W1I9_9AGAR</name>
<comment type="caution">
    <text evidence="1">The sequence shown here is derived from an EMBL/GenBank/DDBJ whole genome shotgun (WGS) entry which is preliminary data.</text>
</comment>
<protein>
    <submittedName>
        <fullName evidence="1">Uncharacterized protein</fullName>
    </submittedName>
</protein>
<proteinExistence type="predicted"/>